<keyword evidence="4" id="KW-0479">Metal-binding</keyword>
<dbReference type="CDD" id="cd02004">
    <property type="entry name" value="TPP_BZL_OCoD_HPCL"/>
    <property type="match status" value="1"/>
</dbReference>
<dbReference type="InterPro" id="IPR029035">
    <property type="entry name" value="DHS-like_NAD/FAD-binding_dom"/>
</dbReference>
<dbReference type="CDD" id="cd07035">
    <property type="entry name" value="TPP_PYR_POX_like"/>
    <property type="match status" value="1"/>
</dbReference>
<organism evidence="11 12">
    <name type="scientific">Tectimicrobiota bacterium</name>
    <dbReference type="NCBI Taxonomy" id="2528274"/>
    <lineage>
        <taxon>Bacteria</taxon>
        <taxon>Pseudomonadati</taxon>
        <taxon>Nitrospinota/Tectimicrobiota group</taxon>
        <taxon>Candidatus Tectimicrobiota</taxon>
    </lineage>
</organism>
<comment type="cofactor">
    <cofactor evidence="2">
        <name>thiamine diphosphate</name>
        <dbReference type="ChEBI" id="CHEBI:58937"/>
    </cofactor>
</comment>
<dbReference type="GO" id="GO:0005948">
    <property type="term" value="C:acetolactate synthase complex"/>
    <property type="evidence" value="ECO:0007669"/>
    <property type="project" value="TreeGrafter"/>
</dbReference>
<evidence type="ECO:0000256" key="5">
    <source>
        <dbReference type="ARBA" id="ARBA00023052"/>
    </source>
</evidence>
<dbReference type="PANTHER" id="PTHR18968:SF166">
    <property type="entry name" value="2-HYDROXYACYL-COA LYASE 2"/>
    <property type="match status" value="1"/>
</dbReference>
<evidence type="ECO:0000259" key="9">
    <source>
        <dbReference type="Pfam" id="PF02775"/>
    </source>
</evidence>
<dbReference type="Proteomes" id="UP000712673">
    <property type="component" value="Unassembled WGS sequence"/>
</dbReference>
<dbReference type="AlphaFoldDB" id="A0A937VZQ4"/>
<comment type="similarity">
    <text evidence="3 6">Belongs to the TPP enzyme family.</text>
</comment>
<evidence type="ECO:0000313" key="11">
    <source>
        <dbReference type="EMBL" id="MBM3224091.1"/>
    </source>
</evidence>
<dbReference type="SUPFAM" id="SSF52518">
    <property type="entry name" value="Thiamin diphosphate-binding fold (THDP-binding)"/>
    <property type="match status" value="2"/>
</dbReference>
<evidence type="ECO:0000313" key="12">
    <source>
        <dbReference type="Proteomes" id="UP000712673"/>
    </source>
</evidence>
<keyword evidence="5 6" id="KW-0786">Thiamine pyrophosphate</keyword>
<feature type="domain" description="Thiamine pyrophosphate enzyme central" evidence="8">
    <location>
        <begin position="250"/>
        <end position="377"/>
    </location>
</feature>
<evidence type="ECO:0000256" key="4">
    <source>
        <dbReference type="ARBA" id="ARBA00022723"/>
    </source>
</evidence>
<dbReference type="Gene3D" id="3.40.50.1220">
    <property type="entry name" value="TPP-binding domain"/>
    <property type="match status" value="1"/>
</dbReference>
<dbReference type="Pfam" id="PF02775">
    <property type="entry name" value="TPP_enzyme_C"/>
    <property type="match status" value="1"/>
</dbReference>
<dbReference type="EMBL" id="VGLS01000257">
    <property type="protein sequence ID" value="MBM3224091.1"/>
    <property type="molecule type" value="Genomic_DNA"/>
</dbReference>
<protein>
    <submittedName>
        <fullName evidence="11">Thiamine pyrophosphate-binding protein</fullName>
    </submittedName>
</protein>
<evidence type="ECO:0000256" key="6">
    <source>
        <dbReference type="RuleBase" id="RU362132"/>
    </source>
</evidence>
<dbReference type="Pfam" id="PF02776">
    <property type="entry name" value="TPP_enzyme_N"/>
    <property type="match status" value="1"/>
</dbReference>
<dbReference type="PANTHER" id="PTHR18968">
    <property type="entry name" value="THIAMINE PYROPHOSPHATE ENZYMES"/>
    <property type="match status" value="1"/>
</dbReference>
<feature type="region of interest" description="Disordered" evidence="7">
    <location>
        <begin position="22"/>
        <end position="51"/>
    </location>
</feature>
<dbReference type="InterPro" id="IPR012001">
    <property type="entry name" value="Thiamin_PyroP_enz_TPP-bd_dom"/>
</dbReference>
<dbReference type="InterPro" id="IPR011766">
    <property type="entry name" value="TPP_enzyme_TPP-bd"/>
</dbReference>
<name>A0A937VZQ4_UNCTE</name>
<sequence length="600" mass="65412">MLSSHLEARFQFPTLTPGVRSGDCHRHGRSAYRQRSFPSPSGRGLGRGSQPIRRPCMAEVFGYELVAQSLKNEGADTMFFIMGGPMLGAQDACRKLGLRMIDVRHEQAAAMMANAYARLTGKAGVCSTASGPAATNLLTGMAHALTDAAPIIALGGASPIQQFHSEVFQEVDQFNMLRPAAKWAGQAINAKRIPEYINIAYRQALTGRMGPAYLDLPGDVLYTRVNADEVIWPAPARTHHRLPGDPGLVHEAVTALARAQRPVIVSGSGILWSDASAELEQFVNATGIPFFTTPQGRGVVPEDHPRCFLSARNLAFREADVLFFIGTRFNYVISHGKAPRFNPDATAIQVNIDPAEIGRNRPVDLGILGDAKTVLSQMLQLVHGKFEPKKDTPWIDALREQDLKGQARLEPFMHSDAEPIHPLRLCKEVRDFLPRDAILVVDGQETLNYGRQSIPTYTPGHRLNSGPFGTMGVGVPFGVGAKAAKPDKPVLVLHGDGSFGMNAMEMDTAVRHKLPIVTVISLNGGWTADPEGGKIGRDLGYQRYEKMMDAFGGYGEYVEKPADIRPALERAFASGKAAIVNVKTDYRARATTMRFTDYTT</sequence>
<gene>
    <name evidence="11" type="ORF">FJZ47_09845</name>
</gene>
<evidence type="ECO:0000256" key="2">
    <source>
        <dbReference type="ARBA" id="ARBA00001964"/>
    </source>
</evidence>
<dbReference type="PROSITE" id="PS00187">
    <property type="entry name" value="TPP_ENZYMES"/>
    <property type="match status" value="1"/>
</dbReference>
<feature type="domain" description="Thiamine pyrophosphate enzyme TPP-binding" evidence="9">
    <location>
        <begin position="452"/>
        <end position="582"/>
    </location>
</feature>
<comment type="caution">
    <text evidence="11">The sequence shown here is derived from an EMBL/GenBank/DDBJ whole genome shotgun (WGS) entry which is preliminary data.</text>
</comment>
<dbReference type="InterPro" id="IPR045229">
    <property type="entry name" value="TPP_enz"/>
</dbReference>
<dbReference type="GO" id="GO:0030976">
    <property type="term" value="F:thiamine pyrophosphate binding"/>
    <property type="evidence" value="ECO:0007669"/>
    <property type="project" value="InterPro"/>
</dbReference>
<dbReference type="FunFam" id="3.40.50.970:FF:000007">
    <property type="entry name" value="Acetolactate synthase"/>
    <property type="match status" value="1"/>
</dbReference>
<reference evidence="11" key="1">
    <citation type="submission" date="2019-03" db="EMBL/GenBank/DDBJ databases">
        <title>Lake Tanganyika Metagenome-Assembled Genomes (MAGs).</title>
        <authorList>
            <person name="Tran P."/>
        </authorList>
    </citation>
    <scope>NUCLEOTIDE SEQUENCE</scope>
    <source>
        <strain evidence="11">K_DeepCast_65m_m2_066</strain>
    </source>
</reference>
<dbReference type="GO" id="GO:0003984">
    <property type="term" value="F:acetolactate synthase activity"/>
    <property type="evidence" value="ECO:0007669"/>
    <property type="project" value="TreeGrafter"/>
</dbReference>
<evidence type="ECO:0000256" key="1">
    <source>
        <dbReference type="ARBA" id="ARBA00001946"/>
    </source>
</evidence>
<proteinExistence type="inferred from homology"/>
<dbReference type="InterPro" id="IPR029061">
    <property type="entry name" value="THDP-binding"/>
</dbReference>
<dbReference type="InterPro" id="IPR012000">
    <property type="entry name" value="Thiamin_PyroP_enz_cen_dom"/>
</dbReference>
<evidence type="ECO:0000259" key="10">
    <source>
        <dbReference type="Pfam" id="PF02776"/>
    </source>
</evidence>
<evidence type="ECO:0000256" key="3">
    <source>
        <dbReference type="ARBA" id="ARBA00007812"/>
    </source>
</evidence>
<comment type="cofactor">
    <cofactor evidence="1">
        <name>Mg(2+)</name>
        <dbReference type="ChEBI" id="CHEBI:18420"/>
    </cofactor>
</comment>
<dbReference type="GO" id="GO:0050660">
    <property type="term" value="F:flavin adenine dinucleotide binding"/>
    <property type="evidence" value="ECO:0007669"/>
    <property type="project" value="TreeGrafter"/>
</dbReference>
<evidence type="ECO:0000259" key="8">
    <source>
        <dbReference type="Pfam" id="PF00205"/>
    </source>
</evidence>
<dbReference type="Pfam" id="PF00205">
    <property type="entry name" value="TPP_enzyme_M"/>
    <property type="match status" value="1"/>
</dbReference>
<dbReference type="GO" id="GO:0009097">
    <property type="term" value="P:isoleucine biosynthetic process"/>
    <property type="evidence" value="ECO:0007669"/>
    <property type="project" value="TreeGrafter"/>
</dbReference>
<dbReference type="SUPFAM" id="SSF52467">
    <property type="entry name" value="DHS-like NAD/FAD-binding domain"/>
    <property type="match status" value="1"/>
</dbReference>
<dbReference type="GO" id="GO:0009099">
    <property type="term" value="P:L-valine biosynthetic process"/>
    <property type="evidence" value="ECO:0007669"/>
    <property type="project" value="TreeGrafter"/>
</dbReference>
<dbReference type="Gene3D" id="3.40.50.970">
    <property type="match status" value="2"/>
</dbReference>
<dbReference type="GO" id="GO:0000287">
    <property type="term" value="F:magnesium ion binding"/>
    <property type="evidence" value="ECO:0007669"/>
    <property type="project" value="InterPro"/>
</dbReference>
<accession>A0A937VZQ4</accession>
<feature type="domain" description="Thiamine pyrophosphate enzyme N-terminal TPP-binding" evidence="10">
    <location>
        <begin position="63"/>
        <end position="176"/>
    </location>
</feature>
<evidence type="ECO:0000256" key="7">
    <source>
        <dbReference type="SAM" id="MobiDB-lite"/>
    </source>
</evidence>
<dbReference type="InterPro" id="IPR000399">
    <property type="entry name" value="TPP-bd_CS"/>
</dbReference>